<dbReference type="STRING" id="1817772.A2527_04440"/>
<accession>A0A1F6GDN7</accession>
<feature type="transmembrane region" description="Helical" evidence="1">
    <location>
        <begin position="32"/>
        <end position="49"/>
    </location>
</feature>
<gene>
    <name evidence="2" type="ORF">A2527_04440</name>
</gene>
<keyword evidence="1" id="KW-0812">Transmembrane</keyword>
<organism evidence="2 3">
    <name type="scientific">Candidatus Lambdaproteobacteria bacterium RIFOXYD2_FULL_50_16</name>
    <dbReference type="NCBI Taxonomy" id="1817772"/>
    <lineage>
        <taxon>Bacteria</taxon>
        <taxon>Pseudomonadati</taxon>
        <taxon>Pseudomonadota</taxon>
        <taxon>Candidatus Lambdaproteobacteria</taxon>
    </lineage>
</organism>
<protein>
    <submittedName>
        <fullName evidence="2">Uncharacterized protein</fullName>
    </submittedName>
</protein>
<reference evidence="2 3" key="1">
    <citation type="journal article" date="2016" name="Nat. Commun.">
        <title>Thousands of microbial genomes shed light on interconnected biogeochemical processes in an aquifer system.</title>
        <authorList>
            <person name="Anantharaman K."/>
            <person name="Brown C.T."/>
            <person name="Hug L.A."/>
            <person name="Sharon I."/>
            <person name="Castelle C.J."/>
            <person name="Probst A.J."/>
            <person name="Thomas B.C."/>
            <person name="Singh A."/>
            <person name="Wilkins M.J."/>
            <person name="Karaoz U."/>
            <person name="Brodie E.L."/>
            <person name="Williams K.H."/>
            <person name="Hubbard S.S."/>
            <person name="Banfield J.F."/>
        </authorList>
    </citation>
    <scope>NUCLEOTIDE SEQUENCE [LARGE SCALE GENOMIC DNA]</scope>
</reference>
<dbReference type="EMBL" id="MFNE01000017">
    <property type="protein sequence ID" value="OGG96233.1"/>
    <property type="molecule type" value="Genomic_DNA"/>
</dbReference>
<evidence type="ECO:0000256" key="1">
    <source>
        <dbReference type="SAM" id="Phobius"/>
    </source>
</evidence>
<evidence type="ECO:0000313" key="2">
    <source>
        <dbReference type="EMBL" id="OGG96233.1"/>
    </source>
</evidence>
<dbReference type="AlphaFoldDB" id="A0A1F6GDN7"/>
<keyword evidence="1" id="KW-0472">Membrane</keyword>
<evidence type="ECO:0000313" key="3">
    <source>
        <dbReference type="Proteomes" id="UP000178449"/>
    </source>
</evidence>
<name>A0A1F6GDN7_9PROT</name>
<dbReference type="Proteomes" id="UP000178449">
    <property type="component" value="Unassembled WGS sequence"/>
</dbReference>
<proteinExistence type="predicted"/>
<keyword evidence="1" id="KW-1133">Transmembrane helix</keyword>
<comment type="caution">
    <text evidence="2">The sequence shown here is derived from an EMBL/GenBank/DDBJ whole genome shotgun (WGS) entry which is preliminary data.</text>
</comment>
<sequence>MALFIWAEEAFAMDWAKAMQLYYRDFNPMKEILIFFAMIVATGVLTYFYQKYKNKKLEEKRKMREGRGQKRGFDDYL</sequence>